<name>A0A365XPI7_9BACT</name>
<evidence type="ECO:0000313" key="1">
    <source>
        <dbReference type="EMBL" id="RBL88237.1"/>
    </source>
</evidence>
<evidence type="ECO:0008006" key="3">
    <source>
        <dbReference type="Google" id="ProtNLM"/>
    </source>
</evidence>
<keyword evidence="2" id="KW-1185">Reference proteome</keyword>
<dbReference type="Proteomes" id="UP000253410">
    <property type="component" value="Unassembled WGS sequence"/>
</dbReference>
<dbReference type="AlphaFoldDB" id="A0A365XPI7"/>
<reference evidence="1 2" key="1">
    <citation type="submission" date="2018-05" db="EMBL/GenBank/DDBJ databases">
        <title>Chitinophaga sp. K3CV102501T nov., isolated from isolated from a monsoon evergreen broad-leaved forest soil.</title>
        <authorList>
            <person name="Lv Y."/>
        </authorList>
    </citation>
    <scope>NUCLEOTIDE SEQUENCE [LARGE SCALE GENOMIC DNA]</scope>
    <source>
        <strain evidence="1 2">GDMCC 1.1325</strain>
    </source>
</reference>
<comment type="caution">
    <text evidence="1">The sequence shown here is derived from an EMBL/GenBank/DDBJ whole genome shotgun (WGS) entry which is preliminary data.</text>
</comment>
<gene>
    <name evidence="1" type="ORF">DF182_16695</name>
</gene>
<protein>
    <recommendedName>
        <fullName evidence="3">Lipoprotein</fullName>
    </recommendedName>
</protein>
<evidence type="ECO:0000313" key="2">
    <source>
        <dbReference type="Proteomes" id="UP000253410"/>
    </source>
</evidence>
<organism evidence="1 2">
    <name type="scientific">Chitinophaga flava</name>
    <dbReference type="NCBI Taxonomy" id="2259036"/>
    <lineage>
        <taxon>Bacteria</taxon>
        <taxon>Pseudomonadati</taxon>
        <taxon>Bacteroidota</taxon>
        <taxon>Chitinophagia</taxon>
        <taxon>Chitinophagales</taxon>
        <taxon>Chitinophagaceae</taxon>
        <taxon>Chitinophaga</taxon>
    </lineage>
</organism>
<dbReference type="EMBL" id="QFFJ01000002">
    <property type="protein sequence ID" value="RBL88237.1"/>
    <property type="molecule type" value="Genomic_DNA"/>
</dbReference>
<sequence>MGNDMYRVFLALWIIGATACSNNNTADDETTAVPAPSESVVTSLEEEDSVLKAHEDIAWDEIEGIQLSRVMINNKVPLHTSLSRFKAAFGEADSLVTPDWTSICDAQFEDEFEYFYKNGSRFELYKDSLACDEFRLTPTQTVSYGGITFSHNTTWADMKKRFPKAVRQAENEGYTDMITLRDADVKESDSSVRFFFENGKLIRIVYFIPC</sequence>
<accession>A0A365XPI7</accession>
<dbReference type="PROSITE" id="PS51257">
    <property type="entry name" value="PROKAR_LIPOPROTEIN"/>
    <property type="match status" value="1"/>
</dbReference>
<proteinExistence type="predicted"/>